<dbReference type="PANTHER" id="PTHR47706">
    <property type="entry name" value="NMRA-LIKE FAMILY PROTEIN"/>
    <property type="match status" value="1"/>
</dbReference>
<dbReference type="InterPro" id="IPR036291">
    <property type="entry name" value="NAD(P)-bd_dom_sf"/>
</dbReference>
<evidence type="ECO:0000313" key="6">
    <source>
        <dbReference type="Proteomes" id="UP001303647"/>
    </source>
</evidence>
<accession>A0AAN7HLP6</accession>
<sequence length="350" mass="38325">MAQKYAKDQPEGFTNRIERVAIVGAGGQLGQHIAKALVQTGRHTVTALTRVGSKNELPEGVVAAPVDYADESSLEAALRGQQFLIITLAVTAPQETHSALVRAAARAGVAYVMPNAYGFDPNDEALARDDILGSTADGRRWCEEIESLGVSAWIALTCGLWYEYSLVAVSPIALGFDHGRKTMTLYDEGETRVNLTTFDQCARAVAALVSLKELPDDEDDAAPAVSRWRNKPLYIASFTLNQREMLESWERVTREKWTVEKEPVKERYRRGIEAMQAAGGDPLAARMGAALASFARGFYPEGSANYETTRGLANDLLGLPKEDLDARTRVAKQMLDDGYATWVIGRLQNN</sequence>
<dbReference type="EMBL" id="MU857618">
    <property type="protein sequence ID" value="KAK4249932.1"/>
    <property type="molecule type" value="Genomic_DNA"/>
</dbReference>
<dbReference type="InterPro" id="IPR016040">
    <property type="entry name" value="NAD(P)-bd_dom"/>
</dbReference>
<organism evidence="5 6">
    <name type="scientific">Corynascus novoguineensis</name>
    <dbReference type="NCBI Taxonomy" id="1126955"/>
    <lineage>
        <taxon>Eukaryota</taxon>
        <taxon>Fungi</taxon>
        <taxon>Dikarya</taxon>
        <taxon>Ascomycota</taxon>
        <taxon>Pezizomycotina</taxon>
        <taxon>Sordariomycetes</taxon>
        <taxon>Sordariomycetidae</taxon>
        <taxon>Sordariales</taxon>
        <taxon>Chaetomiaceae</taxon>
        <taxon>Corynascus</taxon>
    </lineage>
</organism>
<dbReference type="PANTHER" id="PTHR47706:SF7">
    <property type="entry name" value="CIPA-LIKE, PUTATIVE (AFU_ORTHOLOGUE AFUA_1G01630)-RELATED"/>
    <property type="match status" value="1"/>
</dbReference>
<reference evidence="5" key="2">
    <citation type="submission" date="2023-05" db="EMBL/GenBank/DDBJ databases">
        <authorList>
            <consortium name="Lawrence Berkeley National Laboratory"/>
            <person name="Steindorff A."/>
            <person name="Hensen N."/>
            <person name="Bonometti L."/>
            <person name="Westerberg I."/>
            <person name="Brannstrom I.O."/>
            <person name="Guillou S."/>
            <person name="Cros-Aarteil S."/>
            <person name="Calhoun S."/>
            <person name="Haridas S."/>
            <person name="Kuo A."/>
            <person name="Mondo S."/>
            <person name="Pangilinan J."/>
            <person name="Riley R."/>
            <person name="Labutti K."/>
            <person name="Andreopoulos B."/>
            <person name="Lipzen A."/>
            <person name="Chen C."/>
            <person name="Yanf M."/>
            <person name="Daum C."/>
            <person name="Ng V."/>
            <person name="Clum A."/>
            <person name="Ohm R."/>
            <person name="Martin F."/>
            <person name="Silar P."/>
            <person name="Natvig D."/>
            <person name="Lalanne C."/>
            <person name="Gautier V."/>
            <person name="Ament-Velasquez S.L."/>
            <person name="Kruys A."/>
            <person name="Hutchinson M.I."/>
            <person name="Powell A.J."/>
            <person name="Barry K."/>
            <person name="Miller A.N."/>
            <person name="Grigoriev I.V."/>
            <person name="Debuchy R."/>
            <person name="Gladieux P."/>
            <person name="Thoren M.H."/>
            <person name="Johannesson H."/>
        </authorList>
    </citation>
    <scope>NUCLEOTIDE SEQUENCE</scope>
    <source>
        <strain evidence="5">CBS 359.72</strain>
    </source>
</reference>
<protein>
    <recommendedName>
        <fullName evidence="4">NAD(P)-binding domain-containing protein</fullName>
    </recommendedName>
</protein>
<evidence type="ECO:0000259" key="4">
    <source>
        <dbReference type="Pfam" id="PF13460"/>
    </source>
</evidence>
<proteinExistence type="inferred from homology"/>
<dbReference type="Pfam" id="PF13460">
    <property type="entry name" value="NAD_binding_10"/>
    <property type="match status" value="1"/>
</dbReference>
<dbReference type="Gene3D" id="3.40.50.720">
    <property type="entry name" value="NAD(P)-binding Rossmann-like Domain"/>
    <property type="match status" value="1"/>
</dbReference>
<evidence type="ECO:0000256" key="1">
    <source>
        <dbReference type="ARBA" id="ARBA00005725"/>
    </source>
</evidence>
<dbReference type="InterPro" id="IPR051609">
    <property type="entry name" value="NmrA/Isoflavone_reductase-like"/>
</dbReference>
<reference evidence="5" key="1">
    <citation type="journal article" date="2023" name="Mol. Phylogenet. Evol.">
        <title>Genome-scale phylogeny and comparative genomics of the fungal order Sordariales.</title>
        <authorList>
            <person name="Hensen N."/>
            <person name="Bonometti L."/>
            <person name="Westerberg I."/>
            <person name="Brannstrom I.O."/>
            <person name="Guillou S."/>
            <person name="Cros-Aarteil S."/>
            <person name="Calhoun S."/>
            <person name="Haridas S."/>
            <person name="Kuo A."/>
            <person name="Mondo S."/>
            <person name="Pangilinan J."/>
            <person name="Riley R."/>
            <person name="LaButti K."/>
            <person name="Andreopoulos B."/>
            <person name="Lipzen A."/>
            <person name="Chen C."/>
            <person name="Yan M."/>
            <person name="Daum C."/>
            <person name="Ng V."/>
            <person name="Clum A."/>
            <person name="Steindorff A."/>
            <person name="Ohm R.A."/>
            <person name="Martin F."/>
            <person name="Silar P."/>
            <person name="Natvig D.O."/>
            <person name="Lalanne C."/>
            <person name="Gautier V."/>
            <person name="Ament-Velasquez S.L."/>
            <person name="Kruys A."/>
            <person name="Hutchinson M.I."/>
            <person name="Powell A.J."/>
            <person name="Barry K."/>
            <person name="Miller A.N."/>
            <person name="Grigoriev I.V."/>
            <person name="Debuchy R."/>
            <person name="Gladieux P."/>
            <person name="Hiltunen Thoren M."/>
            <person name="Johannesson H."/>
        </authorList>
    </citation>
    <scope>NUCLEOTIDE SEQUENCE</scope>
    <source>
        <strain evidence="5">CBS 359.72</strain>
    </source>
</reference>
<evidence type="ECO:0000256" key="3">
    <source>
        <dbReference type="ARBA" id="ARBA00023002"/>
    </source>
</evidence>
<name>A0AAN7HLP6_9PEZI</name>
<dbReference type="SUPFAM" id="SSF51735">
    <property type="entry name" value="NAD(P)-binding Rossmann-fold domains"/>
    <property type="match status" value="1"/>
</dbReference>
<keyword evidence="2" id="KW-0521">NADP</keyword>
<dbReference type="AlphaFoldDB" id="A0AAN7HLP6"/>
<comment type="similarity">
    <text evidence="1">Belongs to the NmrA-type oxidoreductase family. Isoflavone reductase subfamily.</text>
</comment>
<dbReference type="GO" id="GO:0016491">
    <property type="term" value="F:oxidoreductase activity"/>
    <property type="evidence" value="ECO:0007669"/>
    <property type="project" value="UniProtKB-KW"/>
</dbReference>
<feature type="domain" description="NAD(P)-binding" evidence="4">
    <location>
        <begin position="24"/>
        <end position="120"/>
    </location>
</feature>
<comment type="caution">
    <text evidence="5">The sequence shown here is derived from an EMBL/GenBank/DDBJ whole genome shotgun (WGS) entry which is preliminary data.</text>
</comment>
<evidence type="ECO:0000256" key="2">
    <source>
        <dbReference type="ARBA" id="ARBA00022857"/>
    </source>
</evidence>
<keyword evidence="6" id="KW-1185">Reference proteome</keyword>
<keyword evidence="3" id="KW-0560">Oxidoreductase</keyword>
<gene>
    <name evidence="5" type="ORF">C7999DRAFT_12256</name>
</gene>
<dbReference type="Proteomes" id="UP001303647">
    <property type="component" value="Unassembled WGS sequence"/>
</dbReference>
<evidence type="ECO:0000313" key="5">
    <source>
        <dbReference type="EMBL" id="KAK4249932.1"/>
    </source>
</evidence>